<feature type="non-terminal residue" evidence="1">
    <location>
        <position position="61"/>
    </location>
</feature>
<proteinExistence type="predicted"/>
<dbReference type="Proteomes" id="UP001432027">
    <property type="component" value="Unassembled WGS sequence"/>
</dbReference>
<evidence type="ECO:0000313" key="1">
    <source>
        <dbReference type="EMBL" id="GMS93941.1"/>
    </source>
</evidence>
<keyword evidence="2" id="KW-1185">Reference proteome</keyword>
<sequence length="61" mass="6803">ESPSAAASSLLRSRHRSFRLLMRGSATQTDQFNIRVDHDSCMSDYARRVHLLGSAEARVSP</sequence>
<accession>A0AAV5THY2</accession>
<name>A0AAV5THY2_9BILA</name>
<feature type="non-terminal residue" evidence="1">
    <location>
        <position position="1"/>
    </location>
</feature>
<protein>
    <submittedName>
        <fullName evidence="1">Uncharacterized protein</fullName>
    </submittedName>
</protein>
<evidence type="ECO:0000313" key="2">
    <source>
        <dbReference type="Proteomes" id="UP001432027"/>
    </source>
</evidence>
<comment type="caution">
    <text evidence="1">The sequence shown here is derived from an EMBL/GenBank/DDBJ whole genome shotgun (WGS) entry which is preliminary data.</text>
</comment>
<reference evidence="1" key="1">
    <citation type="submission" date="2023-10" db="EMBL/GenBank/DDBJ databases">
        <title>Genome assembly of Pristionchus species.</title>
        <authorList>
            <person name="Yoshida K."/>
            <person name="Sommer R.J."/>
        </authorList>
    </citation>
    <scope>NUCLEOTIDE SEQUENCE</scope>
    <source>
        <strain evidence="1">RS0144</strain>
    </source>
</reference>
<gene>
    <name evidence="1" type="ORF">PENTCL1PPCAC_16116</name>
</gene>
<dbReference type="AlphaFoldDB" id="A0AAV5THY2"/>
<dbReference type="EMBL" id="BTSX01000004">
    <property type="protein sequence ID" value="GMS93941.1"/>
    <property type="molecule type" value="Genomic_DNA"/>
</dbReference>
<organism evidence="1 2">
    <name type="scientific">Pristionchus entomophagus</name>
    <dbReference type="NCBI Taxonomy" id="358040"/>
    <lineage>
        <taxon>Eukaryota</taxon>
        <taxon>Metazoa</taxon>
        <taxon>Ecdysozoa</taxon>
        <taxon>Nematoda</taxon>
        <taxon>Chromadorea</taxon>
        <taxon>Rhabditida</taxon>
        <taxon>Rhabditina</taxon>
        <taxon>Diplogasteromorpha</taxon>
        <taxon>Diplogasteroidea</taxon>
        <taxon>Neodiplogasteridae</taxon>
        <taxon>Pristionchus</taxon>
    </lineage>
</organism>